<proteinExistence type="predicted"/>
<protein>
    <submittedName>
        <fullName evidence="1">Uncharacterized protein</fullName>
    </submittedName>
</protein>
<dbReference type="Proteomes" id="UP000011713">
    <property type="component" value="Unassembled WGS sequence"/>
</dbReference>
<dbReference type="VEuPathDB" id="FungiDB:HpaG800085"/>
<dbReference type="InParanoid" id="M4B1D8"/>
<keyword evidence="2" id="KW-1185">Reference proteome</keyword>
<dbReference type="EMBL" id="JH597776">
    <property type="status" value="NOT_ANNOTATED_CDS"/>
    <property type="molecule type" value="Genomic_DNA"/>
</dbReference>
<evidence type="ECO:0000313" key="2">
    <source>
        <dbReference type="Proteomes" id="UP000011713"/>
    </source>
</evidence>
<dbReference type="AlphaFoldDB" id="M4B1D8"/>
<dbReference type="STRING" id="559515.M4B1D8"/>
<organism evidence="1 2">
    <name type="scientific">Hyaloperonospora arabidopsidis (strain Emoy2)</name>
    <name type="common">Downy mildew agent</name>
    <name type="synonym">Peronospora arabidopsidis</name>
    <dbReference type="NCBI Taxonomy" id="559515"/>
    <lineage>
        <taxon>Eukaryota</taxon>
        <taxon>Sar</taxon>
        <taxon>Stramenopiles</taxon>
        <taxon>Oomycota</taxon>
        <taxon>Peronosporomycetes</taxon>
        <taxon>Peronosporales</taxon>
        <taxon>Peronosporaceae</taxon>
        <taxon>Hyaloperonospora</taxon>
    </lineage>
</organism>
<evidence type="ECO:0000313" key="1">
    <source>
        <dbReference type="EnsemblProtists" id="HpaP800085"/>
    </source>
</evidence>
<dbReference type="eggNOG" id="ENOG502SYF5">
    <property type="taxonomic scope" value="Eukaryota"/>
</dbReference>
<dbReference type="HOGENOM" id="CLU_1573630_0_0_1"/>
<reference evidence="1" key="2">
    <citation type="submission" date="2015-06" db="UniProtKB">
        <authorList>
            <consortium name="EnsemblProtists"/>
        </authorList>
    </citation>
    <scope>IDENTIFICATION</scope>
    <source>
        <strain evidence="1">Emoy2</strain>
    </source>
</reference>
<reference evidence="2" key="1">
    <citation type="journal article" date="2010" name="Science">
        <title>Signatures of adaptation to obligate biotrophy in the Hyaloperonospora arabidopsidis genome.</title>
        <authorList>
            <person name="Baxter L."/>
            <person name="Tripathy S."/>
            <person name="Ishaque N."/>
            <person name="Boot N."/>
            <person name="Cabral A."/>
            <person name="Kemen E."/>
            <person name="Thines M."/>
            <person name="Ah-Fong A."/>
            <person name="Anderson R."/>
            <person name="Badejoko W."/>
            <person name="Bittner-Eddy P."/>
            <person name="Boore J.L."/>
            <person name="Chibucos M.C."/>
            <person name="Coates M."/>
            <person name="Dehal P."/>
            <person name="Delehaunty K."/>
            <person name="Dong S."/>
            <person name="Downton P."/>
            <person name="Dumas B."/>
            <person name="Fabro G."/>
            <person name="Fronick C."/>
            <person name="Fuerstenberg S.I."/>
            <person name="Fulton L."/>
            <person name="Gaulin E."/>
            <person name="Govers F."/>
            <person name="Hughes L."/>
            <person name="Humphray S."/>
            <person name="Jiang R.H."/>
            <person name="Judelson H."/>
            <person name="Kamoun S."/>
            <person name="Kyung K."/>
            <person name="Meijer H."/>
            <person name="Minx P."/>
            <person name="Morris P."/>
            <person name="Nelson J."/>
            <person name="Phuntumart V."/>
            <person name="Qutob D."/>
            <person name="Rehmany A."/>
            <person name="Rougon-Cardoso A."/>
            <person name="Ryden P."/>
            <person name="Torto-Alalibo T."/>
            <person name="Studholme D."/>
            <person name="Wang Y."/>
            <person name="Win J."/>
            <person name="Wood J."/>
            <person name="Clifton S.W."/>
            <person name="Rogers J."/>
            <person name="Van den Ackerveken G."/>
            <person name="Jones J.D."/>
            <person name="McDowell J.M."/>
            <person name="Beynon J."/>
            <person name="Tyler B.M."/>
        </authorList>
    </citation>
    <scope>NUCLEOTIDE SEQUENCE [LARGE SCALE GENOMIC DNA]</scope>
    <source>
        <strain evidence="2">Emoy2</strain>
    </source>
</reference>
<accession>M4B1D8</accession>
<dbReference type="EnsemblProtists" id="HpaT800085">
    <property type="protein sequence ID" value="HpaP800085"/>
    <property type="gene ID" value="HpaG800085"/>
</dbReference>
<name>M4B1D8_HYAAE</name>
<sequence length="170" mass="19460">MGTGTEMWTYIVSYFDGNQNGMTKSINMSIAYDKLQSARFQYGSDIEGNLAYIINLKERLVTLGATFDYYQMNRVLMNSLPQTNRFRMLKSRVETDLDHVDTPDKLRDVILILDCAQRAEAVTAYQGGTTSRPLILDTGSVIVKIRPDIRYTYLRVARHGLLQMQESMKL</sequence>